<dbReference type="SUPFAM" id="SSF52540">
    <property type="entry name" value="P-loop containing nucleoside triphosphate hydrolases"/>
    <property type="match status" value="1"/>
</dbReference>
<evidence type="ECO:0000259" key="2">
    <source>
        <dbReference type="Pfam" id="PF00931"/>
    </source>
</evidence>
<dbReference type="Gene3D" id="3.40.50.300">
    <property type="entry name" value="P-loop containing nucleotide triphosphate hydrolases"/>
    <property type="match status" value="1"/>
</dbReference>
<feature type="domain" description="NB-ARC" evidence="2">
    <location>
        <begin position="73"/>
        <end position="238"/>
    </location>
</feature>
<dbReference type="SUPFAM" id="SSF48452">
    <property type="entry name" value="TPR-like"/>
    <property type="match status" value="1"/>
</dbReference>
<reference evidence="3 4" key="1">
    <citation type="submission" date="2016-07" db="EMBL/GenBank/DDBJ databases">
        <title>Pervasive Adenine N6-methylation of Active Genes in Fungi.</title>
        <authorList>
            <consortium name="DOE Joint Genome Institute"/>
            <person name="Mondo S.J."/>
            <person name="Dannebaum R.O."/>
            <person name="Kuo R.C."/>
            <person name="Labutti K."/>
            <person name="Haridas S."/>
            <person name="Kuo A."/>
            <person name="Salamov A."/>
            <person name="Ahrendt S.R."/>
            <person name="Lipzen A."/>
            <person name="Sullivan W."/>
            <person name="Andreopoulos W.B."/>
            <person name="Clum A."/>
            <person name="Lindquist E."/>
            <person name="Daum C."/>
            <person name="Ramamoorthy G.K."/>
            <person name="Gryganskyi A."/>
            <person name="Culley D."/>
            <person name="Magnuson J.K."/>
            <person name="James T.Y."/>
            <person name="O'Malley M.A."/>
            <person name="Stajich J.E."/>
            <person name="Spatafora J.W."/>
            <person name="Visel A."/>
            <person name="Grigoriev I.V."/>
        </authorList>
    </citation>
    <scope>NUCLEOTIDE SEQUENCE [LARGE SCALE GENOMIC DNA]</scope>
    <source>
        <strain evidence="3 4">CBS 115471</strain>
    </source>
</reference>
<protein>
    <submittedName>
        <fullName evidence="3">p-loop containing nucleoside triphosphate hydrolase protein</fullName>
    </submittedName>
</protein>
<keyword evidence="3" id="KW-0378">Hydrolase</keyword>
<dbReference type="STRING" id="1231657.A0A1Y2AAL4"/>
<feature type="compositionally biased region" description="Polar residues" evidence="1">
    <location>
        <begin position="9"/>
        <end position="30"/>
    </location>
</feature>
<feature type="region of interest" description="Disordered" evidence="1">
    <location>
        <begin position="1"/>
        <end position="51"/>
    </location>
</feature>
<dbReference type="GO" id="GO:0043531">
    <property type="term" value="F:ADP binding"/>
    <property type="evidence" value="ECO:0007669"/>
    <property type="project" value="InterPro"/>
</dbReference>
<dbReference type="InterPro" id="IPR027417">
    <property type="entry name" value="P-loop_NTPase"/>
</dbReference>
<dbReference type="EMBL" id="MCFA01000002">
    <property type="protein sequence ID" value="ORY19556.1"/>
    <property type="molecule type" value="Genomic_DNA"/>
</dbReference>
<dbReference type="InterPro" id="IPR002182">
    <property type="entry name" value="NB-ARC"/>
</dbReference>
<proteinExistence type="predicted"/>
<dbReference type="GO" id="GO:0016787">
    <property type="term" value="F:hydrolase activity"/>
    <property type="evidence" value="ECO:0007669"/>
    <property type="project" value="UniProtKB-KW"/>
</dbReference>
<dbReference type="AlphaFoldDB" id="A0A1Y2AAL4"/>
<dbReference type="InterPro" id="IPR011990">
    <property type="entry name" value="TPR-like_helical_dom_sf"/>
</dbReference>
<organism evidence="3 4">
    <name type="scientific">Clohesyomyces aquaticus</name>
    <dbReference type="NCBI Taxonomy" id="1231657"/>
    <lineage>
        <taxon>Eukaryota</taxon>
        <taxon>Fungi</taxon>
        <taxon>Dikarya</taxon>
        <taxon>Ascomycota</taxon>
        <taxon>Pezizomycotina</taxon>
        <taxon>Dothideomycetes</taxon>
        <taxon>Pleosporomycetidae</taxon>
        <taxon>Pleosporales</taxon>
        <taxon>Lindgomycetaceae</taxon>
        <taxon>Clohesyomyces</taxon>
    </lineage>
</organism>
<comment type="caution">
    <text evidence="3">The sequence shown here is derived from an EMBL/GenBank/DDBJ whole genome shotgun (WGS) entry which is preliminary data.</text>
</comment>
<dbReference type="Gene3D" id="1.25.40.10">
    <property type="entry name" value="Tetratricopeptide repeat domain"/>
    <property type="match status" value="1"/>
</dbReference>
<evidence type="ECO:0000313" key="3">
    <source>
        <dbReference type="EMBL" id="ORY19556.1"/>
    </source>
</evidence>
<name>A0A1Y2AAL4_9PLEO</name>
<dbReference type="PANTHER" id="PTHR35205">
    <property type="entry name" value="NB-ARC AND TPR DOMAIN PROTEIN"/>
    <property type="match status" value="1"/>
</dbReference>
<keyword evidence="4" id="KW-1185">Reference proteome</keyword>
<gene>
    <name evidence="3" type="ORF">BCR34DRAFT_595499</name>
</gene>
<evidence type="ECO:0000313" key="4">
    <source>
        <dbReference type="Proteomes" id="UP000193144"/>
    </source>
</evidence>
<sequence>MTADRKSENNISTAGNAANVGVTNIQNQYVNPAREPPSKESKPSFSTVPSPLTDDKYVGHGTLLQDVLASVKTNTRVALYGLGGIGKSRLAAEVASNLHPEIFDCVFWIDATTVTSFMRSMEYLADKLGLPRKPDATSVANAVRVWMESKGNGSWLLVLDAAGLEAVSDDIELPVESKEKHFFQRLPQRSISPLRVILATTCEKTVAQKWCKDDTIFEVPCLEKEDAAELLRSESGDRTSPLQDAYGLVNELDRHPSAILSAAAIIRSNSEAEETISTYLKTFRKRSDKAINLLDRNFTSAHAIYISPKSPTATIRTAINMIHQRSKGASALLSFVSCLEGTKICSNLFRHAFNWSEQVLRTNVSILLNYRLLKPFSMPKGTPGCYSMPRLVRLTVRDWIRRQETTNSDLEPLLPWHLKALSSLLAEYDRMAPKERESTVRAQLEQRSLLTHAEVFKQFCRRKRGDNAPLKEHHFRAIVVFAGLFSSEGLYKAAEVLLGYARECVVPDSHWRKLALFRLAECLRNQSLVDGNTGRLKKATDIVREVKQTVTYVETLDMWSTFALLWGDRGNFKKAAYYQNQVVQALAEALGEGDLQVMDARLVLSKIRWQEGGFDDALQDQLYIRDLLQRKFSTDPDNGSRLLQVQAALVRTYHSLNRVNTATTLARQVVRGRAELLGDLDMKTIGSEKDLAQCLRDNGLNDEAREVLERVKEKLQNKFGLNHKEVQSCVARLKGIQ</sequence>
<dbReference type="PANTHER" id="PTHR35205:SF1">
    <property type="entry name" value="ZU5 DOMAIN-CONTAINING PROTEIN"/>
    <property type="match status" value="1"/>
</dbReference>
<evidence type="ECO:0000256" key="1">
    <source>
        <dbReference type="SAM" id="MobiDB-lite"/>
    </source>
</evidence>
<dbReference type="OrthoDB" id="3794806at2759"/>
<dbReference type="Proteomes" id="UP000193144">
    <property type="component" value="Unassembled WGS sequence"/>
</dbReference>
<dbReference type="Pfam" id="PF00931">
    <property type="entry name" value="NB-ARC"/>
    <property type="match status" value="1"/>
</dbReference>
<accession>A0A1Y2AAL4</accession>